<keyword evidence="2" id="KW-1185">Reference proteome</keyword>
<sequence>MTDFLMSARALVMHDLEATGTASPDVVSLLEDILVNRRWWSDQWPAGRQYLDGLVAQDLQDELLERRGRWPVCPRCDDALHALYIHPELGGPDPVWVCEDSGTVVAALGDLGTAPAP</sequence>
<dbReference type="Proteomes" id="UP001501581">
    <property type="component" value="Unassembled WGS sequence"/>
</dbReference>
<evidence type="ECO:0000313" key="2">
    <source>
        <dbReference type="Proteomes" id="UP001501581"/>
    </source>
</evidence>
<organism evidence="1 2">
    <name type="scientific">Nocardioides dubius</name>
    <dbReference type="NCBI Taxonomy" id="317019"/>
    <lineage>
        <taxon>Bacteria</taxon>
        <taxon>Bacillati</taxon>
        <taxon>Actinomycetota</taxon>
        <taxon>Actinomycetes</taxon>
        <taxon>Propionibacteriales</taxon>
        <taxon>Nocardioidaceae</taxon>
        <taxon>Nocardioides</taxon>
    </lineage>
</organism>
<name>A0ABP4EM44_9ACTN</name>
<gene>
    <name evidence="1" type="ORF">GCM10009668_36660</name>
</gene>
<dbReference type="RefSeq" id="WP_343996327.1">
    <property type="nucleotide sequence ID" value="NZ_BAAALG010000013.1"/>
</dbReference>
<comment type="caution">
    <text evidence="1">The sequence shown here is derived from an EMBL/GenBank/DDBJ whole genome shotgun (WGS) entry which is preliminary data.</text>
</comment>
<evidence type="ECO:0000313" key="1">
    <source>
        <dbReference type="EMBL" id="GAA1111853.1"/>
    </source>
</evidence>
<dbReference type="EMBL" id="BAAALG010000013">
    <property type="protein sequence ID" value="GAA1111853.1"/>
    <property type="molecule type" value="Genomic_DNA"/>
</dbReference>
<accession>A0ABP4EM44</accession>
<protein>
    <submittedName>
        <fullName evidence="1">Uncharacterized protein</fullName>
    </submittedName>
</protein>
<reference evidence="2" key="1">
    <citation type="journal article" date="2019" name="Int. J. Syst. Evol. Microbiol.">
        <title>The Global Catalogue of Microorganisms (GCM) 10K type strain sequencing project: providing services to taxonomists for standard genome sequencing and annotation.</title>
        <authorList>
            <consortium name="The Broad Institute Genomics Platform"/>
            <consortium name="The Broad Institute Genome Sequencing Center for Infectious Disease"/>
            <person name="Wu L."/>
            <person name="Ma J."/>
        </authorList>
    </citation>
    <scope>NUCLEOTIDE SEQUENCE [LARGE SCALE GENOMIC DNA]</scope>
    <source>
        <strain evidence="2">JCM 13008</strain>
    </source>
</reference>
<proteinExistence type="predicted"/>